<dbReference type="InterPro" id="IPR052807">
    <property type="entry name" value="Mito_transl_resp_regulator"/>
</dbReference>
<evidence type="ECO:0000313" key="3">
    <source>
        <dbReference type="WBParaSite" id="Minc3s00114g04996"/>
    </source>
</evidence>
<dbReference type="GO" id="GO:0005525">
    <property type="term" value="F:GTP binding"/>
    <property type="evidence" value="ECO:0007669"/>
    <property type="project" value="InterPro"/>
</dbReference>
<evidence type="ECO:0000259" key="1">
    <source>
        <dbReference type="Pfam" id="PF01926"/>
    </source>
</evidence>
<keyword evidence="2" id="KW-1185">Reference proteome</keyword>
<reference evidence="3" key="1">
    <citation type="submission" date="2022-11" db="UniProtKB">
        <authorList>
            <consortium name="WormBaseParasite"/>
        </authorList>
    </citation>
    <scope>IDENTIFICATION</scope>
</reference>
<accession>A0A914KU07</accession>
<dbReference type="PANTHER" id="PTHR46406">
    <property type="entry name" value="NITRIC OXIDE-ASSOCIATED PROTEIN 1"/>
    <property type="match status" value="1"/>
</dbReference>
<dbReference type="InterPro" id="IPR027417">
    <property type="entry name" value="P-loop_NTPase"/>
</dbReference>
<organism evidence="2 3">
    <name type="scientific">Meloidogyne incognita</name>
    <name type="common">Southern root-knot nematode worm</name>
    <name type="synonym">Oxyuris incognita</name>
    <dbReference type="NCBI Taxonomy" id="6306"/>
    <lineage>
        <taxon>Eukaryota</taxon>
        <taxon>Metazoa</taxon>
        <taxon>Ecdysozoa</taxon>
        <taxon>Nematoda</taxon>
        <taxon>Chromadorea</taxon>
        <taxon>Rhabditida</taxon>
        <taxon>Tylenchina</taxon>
        <taxon>Tylenchomorpha</taxon>
        <taxon>Tylenchoidea</taxon>
        <taxon>Meloidogynidae</taxon>
        <taxon>Meloidogyninae</taxon>
        <taxon>Meloidogyne</taxon>
        <taxon>Meloidogyne incognita group</taxon>
    </lineage>
</organism>
<proteinExistence type="predicted"/>
<dbReference type="PANTHER" id="PTHR46406:SF1">
    <property type="entry name" value="NITRIC OXIDE-ASSOCIATED PROTEIN 1"/>
    <property type="match status" value="1"/>
</dbReference>
<protein>
    <submittedName>
        <fullName evidence="3">G domain-containing protein</fullName>
    </submittedName>
</protein>
<dbReference type="Pfam" id="PF01926">
    <property type="entry name" value="MMR_HSR1"/>
    <property type="match status" value="1"/>
</dbReference>
<feature type="domain" description="G" evidence="1">
    <location>
        <begin position="483"/>
        <end position="529"/>
    </location>
</feature>
<evidence type="ECO:0000313" key="2">
    <source>
        <dbReference type="Proteomes" id="UP000887563"/>
    </source>
</evidence>
<dbReference type="WBParaSite" id="Minc3s00114g04996">
    <property type="protein sequence ID" value="Minc3s00114g04996"/>
    <property type="gene ID" value="Minc3s00114g04996"/>
</dbReference>
<name>A0A914KU07_MELIC</name>
<dbReference type="SUPFAM" id="SSF52540">
    <property type="entry name" value="P-loop containing nucleoside triphosphate hydrolases"/>
    <property type="match status" value="1"/>
</dbReference>
<dbReference type="InterPro" id="IPR006073">
    <property type="entry name" value="GTP-bd"/>
</dbReference>
<sequence>MPLYLKLLCSHGIPTFILLPRSTTNLIFRLNQSSSAPIMVAKYKKDQLLRELNRRYERFQNSKKKPSKLSKDGELLTRIGSIAAQRVLRRSTGTGFCRINPVNPVTLSFRARDSVTGSRKILYGLVKTFFCLISDKERVELINERARNVYKKEFINKTQKKNEQYILPYNIEQNPDLFDKSGSELEKSSKEFDKEVKEQDRSDVGFFVSDNKFCDDYAIATTADLPEDEMTEPEIAYYGNVNEAVENIEFQLPLQSTISKGKNISSEDALESGEWLSNYGTTEIKEEQLKNIKILDSNCESCGAQFHCHNSSLPGFVPLELFNEIKKNSKKIPFYQKTGYTCRRCFLLKEYNFLLNVNVCELDYNAMMGHLKLVQEALILLIVDLTDLHSSIHRDLPRIIGPKKPLIVVGNKVDLLPPDTRTGYLRHYQRCLKNAISEAGISQEFNILKYMLISAKTGFGIEEMITNIYQNWIGPRGVLRGDIYVIGSTNAGKSTLFNTLIQSDLCKVRAMDLVERVTTSIWPGTTLSLLKFPLMNPTPQRMEMRRKRLISLNSWRSKEEFVRKSFYEKTSDTKYAVLQGIVENTFKEKEDDLQPISTSKIIKQFNNELDANEVEELINESEKMPNMTLNDRVFMKGFWCFDTPGTVNKQQILDLFTLKELINIIPRSIILPRIFILYPNESLLLGGVGRIDLLSDSSTAKNIPIFLTVFASENLKVNVMRTNYVDTFLEKNKGNPSLGAPIGNVERLNKFPKLEYKDFLIENDFYLEDDERGIADIVLSSLGWVLVTTKMSCINIRAWTPSGRGLITRQPPILPYAAAYRGRKIYGTSTFQTRKLAEIETFSHTQRSVKPGKIVGTNYEIDSSYNEPYRFVNFDIV</sequence>
<dbReference type="AlphaFoldDB" id="A0A914KU07"/>
<dbReference type="Gene3D" id="3.40.50.300">
    <property type="entry name" value="P-loop containing nucleotide triphosphate hydrolases"/>
    <property type="match status" value="1"/>
</dbReference>
<dbReference type="Proteomes" id="UP000887563">
    <property type="component" value="Unplaced"/>
</dbReference>
<dbReference type="CDD" id="cd01855">
    <property type="entry name" value="YqeH"/>
    <property type="match status" value="1"/>
</dbReference>